<dbReference type="Proteomes" id="UP001163321">
    <property type="component" value="Chromosome 13"/>
</dbReference>
<dbReference type="EMBL" id="CM047592">
    <property type="protein sequence ID" value="KAI9917893.1"/>
    <property type="molecule type" value="Genomic_DNA"/>
</dbReference>
<sequence>MLAVEKIAGIAMALKNWIVSTTDVATLAAVTNCSHPFVPSCYLRSDCPLPQNIDISPYRLVVKLESSVNDHKYSK</sequence>
<evidence type="ECO:0000313" key="1">
    <source>
        <dbReference type="EMBL" id="KAI9917893.1"/>
    </source>
</evidence>
<name>A0ACC0WIJ2_9STRA</name>
<proteinExistence type="predicted"/>
<evidence type="ECO:0000313" key="2">
    <source>
        <dbReference type="Proteomes" id="UP001163321"/>
    </source>
</evidence>
<organism evidence="1 2">
    <name type="scientific">Peronosclerospora sorghi</name>
    <dbReference type="NCBI Taxonomy" id="230839"/>
    <lineage>
        <taxon>Eukaryota</taxon>
        <taxon>Sar</taxon>
        <taxon>Stramenopiles</taxon>
        <taxon>Oomycota</taxon>
        <taxon>Peronosporomycetes</taxon>
        <taxon>Peronosporales</taxon>
        <taxon>Peronosporaceae</taxon>
        <taxon>Peronosclerospora</taxon>
    </lineage>
</organism>
<keyword evidence="2" id="KW-1185">Reference proteome</keyword>
<protein>
    <submittedName>
        <fullName evidence="1">Uncharacterized protein</fullName>
    </submittedName>
</protein>
<comment type="caution">
    <text evidence="1">The sequence shown here is derived from an EMBL/GenBank/DDBJ whole genome shotgun (WGS) entry which is preliminary data.</text>
</comment>
<reference evidence="1 2" key="1">
    <citation type="journal article" date="2022" name="bioRxiv">
        <title>The genome of the oomycete Peronosclerospora sorghi, a cosmopolitan pathogen of maize and sorghum, is inflated with dispersed pseudogenes.</title>
        <authorList>
            <person name="Fletcher K."/>
            <person name="Martin F."/>
            <person name="Isakeit T."/>
            <person name="Cavanaugh K."/>
            <person name="Magill C."/>
            <person name="Michelmore R."/>
        </authorList>
    </citation>
    <scope>NUCLEOTIDE SEQUENCE [LARGE SCALE GENOMIC DNA]</scope>
    <source>
        <strain evidence="1">P6</strain>
    </source>
</reference>
<gene>
    <name evidence="1" type="ORF">PsorP6_012594</name>
</gene>
<accession>A0ACC0WIJ2</accession>